<evidence type="ECO:0000313" key="4">
    <source>
        <dbReference type="Proteomes" id="UP000281084"/>
    </source>
</evidence>
<protein>
    <recommendedName>
        <fullName evidence="5">Lipoprotein</fullName>
    </recommendedName>
</protein>
<dbReference type="RefSeq" id="WP_120368232.1">
    <property type="nucleotide sequence ID" value="NZ_RAXZ01000033.1"/>
</dbReference>
<accession>A0A3A8FQ47</accession>
<feature type="compositionally biased region" description="Low complexity" evidence="1">
    <location>
        <begin position="74"/>
        <end position="84"/>
    </location>
</feature>
<proteinExistence type="predicted"/>
<evidence type="ECO:0008006" key="5">
    <source>
        <dbReference type="Google" id="ProtNLM"/>
    </source>
</evidence>
<feature type="signal peptide" evidence="2">
    <location>
        <begin position="1"/>
        <end position="22"/>
    </location>
</feature>
<dbReference type="Proteomes" id="UP000281084">
    <property type="component" value="Unassembled WGS sequence"/>
</dbReference>
<sequence>MKKLSTIIAAGVLSVLSATAFACPKGTTLTGGTGANHKGGKCVATQPVQAHKQSLKTEKTVAKTEAKVAKTEAQKANVSAQKAKASAEKATKDAHTAQHDAKVMKS</sequence>
<feature type="chain" id="PRO_5017242009" description="Lipoprotein" evidence="2">
    <location>
        <begin position="23"/>
        <end position="106"/>
    </location>
</feature>
<name>A0A3A8FQ47_9GAMM</name>
<dbReference type="EMBL" id="RAXZ01000033">
    <property type="protein sequence ID" value="RKG48468.1"/>
    <property type="molecule type" value="Genomic_DNA"/>
</dbReference>
<dbReference type="AlphaFoldDB" id="A0A3A8FQ47"/>
<evidence type="ECO:0000256" key="1">
    <source>
        <dbReference type="SAM" id="MobiDB-lite"/>
    </source>
</evidence>
<reference evidence="3 4" key="1">
    <citation type="submission" date="2018-09" db="EMBL/GenBank/DDBJ databases">
        <title>The draft genome of Acinetobacter spp. strains.</title>
        <authorList>
            <person name="Qin J."/>
            <person name="Feng Y."/>
            <person name="Zong Z."/>
        </authorList>
    </citation>
    <scope>NUCLEOTIDE SEQUENCE [LARGE SCALE GENOMIC DNA]</scope>
    <source>
        <strain evidence="3 4">WCHAc060002</strain>
    </source>
</reference>
<feature type="compositionally biased region" description="Basic and acidic residues" evidence="1">
    <location>
        <begin position="85"/>
        <end position="106"/>
    </location>
</feature>
<dbReference type="PROSITE" id="PS51257">
    <property type="entry name" value="PROKAR_LIPOPROTEIN"/>
    <property type="match status" value="1"/>
</dbReference>
<evidence type="ECO:0000256" key="2">
    <source>
        <dbReference type="SAM" id="SignalP"/>
    </source>
</evidence>
<feature type="region of interest" description="Disordered" evidence="1">
    <location>
        <begin position="72"/>
        <end position="106"/>
    </location>
</feature>
<gene>
    <name evidence="3" type="ORF">D7V64_15230</name>
</gene>
<evidence type="ECO:0000313" key="3">
    <source>
        <dbReference type="EMBL" id="RKG48468.1"/>
    </source>
</evidence>
<keyword evidence="2" id="KW-0732">Signal</keyword>
<organism evidence="3 4">
    <name type="scientific">Acinetobacter cumulans</name>
    <dbReference type="NCBI Taxonomy" id="2136182"/>
    <lineage>
        <taxon>Bacteria</taxon>
        <taxon>Pseudomonadati</taxon>
        <taxon>Pseudomonadota</taxon>
        <taxon>Gammaproteobacteria</taxon>
        <taxon>Moraxellales</taxon>
        <taxon>Moraxellaceae</taxon>
        <taxon>Acinetobacter</taxon>
    </lineage>
</organism>
<comment type="caution">
    <text evidence="3">The sequence shown here is derived from an EMBL/GenBank/DDBJ whole genome shotgun (WGS) entry which is preliminary data.</text>
</comment>